<dbReference type="SUPFAM" id="SSF49313">
    <property type="entry name" value="Cadherin-like"/>
    <property type="match status" value="2"/>
</dbReference>
<evidence type="ECO:0000313" key="14">
    <source>
        <dbReference type="Proteomes" id="UP000199462"/>
    </source>
</evidence>
<evidence type="ECO:0000313" key="13">
    <source>
        <dbReference type="EMBL" id="SFR93493.1"/>
    </source>
</evidence>
<evidence type="ECO:0000256" key="6">
    <source>
        <dbReference type="ARBA" id="ARBA00022989"/>
    </source>
</evidence>
<dbReference type="InterPro" id="IPR013783">
    <property type="entry name" value="Ig-like_fold"/>
</dbReference>
<dbReference type="InterPro" id="IPR032179">
    <property type="entry name" value="Cry22Aa_Ig-like"/>
</dbReference>
<evidence type="ECO:0000256" key="1">
    <source>
        <dbReference type="ARBA" id="ARBA00004115"/>
    </source>
</evidence>
<dbReference type="InterPro" id="IPR008979">
    <property type="entry name" value="Galactose-bd-like_sf"/>
</dbReference>
<dbReference type="InterPro" id="IPR039155">
    <property type="entry name" value="MLEC"/>
</dbReference>
<evidence type="ECO:0000259" key="12">
    <source>
        <dbReference type="PROSITE" id="PS51175"/>
    </source>
</evidence>
<evidence type="ECO:0000256" key="7">
    <source>
        <dbReference type="ARBA" id="ARBA00023136"/>
    </source>
</evidence>
<proteinExistence type="inferred from homology"/>
<dbReference type="CDD" id="cd08547">
    <property type="entry name" value="Type_II_cohesin"/>
    <property type="match status" value="2"/>
</dbReference>
<dbReference type="SUPFAM" id="SSF49299">
    <property type="entry name" value="PKD domain"/>
    <property type="match status" value="2"/>
</dbReference>
<dbReference type="Gene3D" id="2.60.120.430">
    <property type="entry name" value="Galactose-binding lectin"/>
    <property type="match status" value="2"/>
</dbReference>
<feature type="domain" description="CBM6" evidence="12">
    <location>
        <begin position="1227"/>
        <end position="1357"/>
    </location>
</feature>
<protein>
    <submittedName>
        <fullName evidence="13">PKD repeat-containing protein</fullName>
    </submittedName>
</protein>
<dbReference type="CDD" id="cd00146">
    <property type="entry name" value="PKD"/>
    <property type="match status" value="1"/>
</dbReference>
<dbReference type="InterPro" id="IPR035986">
    <property type="entry name" value="PKD_dom_sf"/>
</dbReference>
<keyword evidence="4" id="KW-0732">Signal</keyword>
<feature type="domain" description="PKD" evidence="11">
    <location>
        <begin position="194"/>
        <end position="285"/>
    </location>
</feature>
<evidence type="ECO:0000256" key="8">
    <source>
        <dbReference type="ARBA" id="ARBA00023180"/>
    </source>
</evidence>
<comment type="subcellular location">
    <subcellularLocation>
        <location evidence="1">Endoplasmic reticulum membrane</location>
        <topology evidence="1">Single-pass type I membrane protein</topology>
    </subcellularLocation>
</comment>
<comment type="similarity">
    <text evidence="2">Belongs to the malectin family.</text>
</comment>
<sequence length="3008" mass="315102">MKKILLFTTDLFSNLFLPFNFKKSFQSEFSKYLLISTVLFLGFTTGLIAQNVNVVFTEPTDTNIEIGENFSVTVQFQSGAQEITGAQLKLKYNPTVLQANTVTTAASYPVSLENVIDNSIGTINYNAVSFASPKPSGDNDFLTVEFTALSNGNSDLLFFDSPNGTLIVTGPASSSFTKNFIDSSIQVGTINQSPTANFTATPGIGAQSLEVAFNAGTSTDPDGNGTIVSYSWDFGDGSPVQLGQTPTYIYSSAGTYTIELTIEDDGGLTDVITKNITVTETVVNTIPSITAIANQSVNENGVLNLINVIEILDADNDNLSVTISSISNEPQELQSNNNSPQTDPFPFNASGFLTENVLINTPGSYSSDLIVSPTFGDGGSNGDGSAVYTITISVTDEDSNTVIETFDVTVNDIPQELSASNSVRIEAESYDNQGNLGGGVGVGVEVGAKTVVGFTGPGDFVEYTINVPTTGTYEFNFNSSNGSAQTGILTINNEPSATVIVPQSTNWSVFGNYNTSILLNQGIQTIRFDWSGGNQYYSNTDYFDVTFIGSINTAPTVSILTPVDGLVVSRGTSFNISGDANDLEDGNISSNISWSSDSDTGFIATPNTGSAVTGVFLEPGSQTLKAFVSDSNSSPLTVTDEINVEVSCPQVAFQSPSEGSVITGTSVTIDVSTVDLLFGTVANPNEHFHFFINPPDVNNIDVSKRISTALNGNQTVFTFDDSSGALAYDGNGNGIIEGTNTVVVVAARANHVEFDCVGAKAILNFIVTPAITDTEAPVITLNGSSVIDLNVNDVYVDAGATATDNVDSNVTVNTLGSVDTSIAGQYEITYSATDIAGNTGTAIRTVNVNTTTPFQICIASGSAGLTAFGRTFIGDPNNVAPTGQGFSRANGKKYSGYTGEIAGTNTPGELLLFQKEIYGGKDAANPSLEYNVPVTNGFYQVDLYIAEIYHPASGGRVFDVSLEGNIILDEYDPVNPIKDGISSNQTAITRTYFVNVVDGSIEIGVGPASTDNGKISGFCITEVTSANLLPSSAIGNLTAEVGTPVNLGLNINDPENDNLTITINPALPIGLSLDVASKAISGTASIDAIGSYVFNAIISDGNSSPITEQFQLEITSPANDTSPVITTINDIIVNEGDPISLSVTVTDDINPNANLEIFDISLGGTNAPFNPTTSVNGYTFTGTNGNYILDWTPNQGRSYLARVTANDGVNPSVIEEFTINVAQQVAGTIIANTFNNPIPWYGSSNPQGGLTVAIETAGNVGYIGAGEFLEYLINVETVGAYDITFTAANGSGADGTSTDITILEEGNGTALGTVTVPKKDWNIYDPFSTTVNFTNTGLKTLRLEFNGGVNIQQFVFAQLTATQPPIFTTEITDQSNLVGDSPQGLFIAANDPDGGDVTFSVTGSLPTGLTIDLTTGEISGTILPGAIDNSPYSVIITATDDESETAISSFTWTIEPLIVFPICVNVGNQPSVNAFGKTFASDQYLTSVATAYNKVVSNYSGVVQGSGEEALFQSENYNDPLNYAVPTGDGQFTVELYFAELYIGVAGGGTNLGAGERLFDINVEGSIETSVDLFSEFGPLTAATKTFSVTVTDGVLNIDLDAIADNAKLSGFCIVETSNFVTNAAPSLSIEVVEDVLDCENNGEDFILTASANDAEQGNLDSIIVWKDNVGTIVGTGGTLALTSVIGSATYTAEVQDATPAIVTQSIAVNVIANTAPTLEDILAAPVTIEPGETISLSSVAADLEEDDTTLIISWNSDIETNNGGNLGTGSSITPILNVEGNHFITATVTDACGITTTKTTTVVVNTVDVTVPIITLKGANPQIIELGDGYSELGATTNDGSIVTIDASEFVDAVGSYNIFYDANDGLNDAVQIVREVNVVDTSIPIITLNGDNPQIIELGTGYSELGATTNDGSIVTIDANAFVDAVGSYNILYDANDGVNDAVQIVRVVNVVDNVAPIITLNGANPQYISLGSGYTELGAITDDGSLVAIDSSAFVDAVGTYNILYTANDGVNDAAQIVRVVNVYEDGVFLTINPVNTNVSIGDSFDVKVLLSTGIQPVNGAEIHLNFDPAILQVSSLTPTTIPFNIPVLTQNFDNTQGTIDYGAGTFTTPFPSGNFEMITVSFTAVGSGNSPINFINPENTAGTVVTANGNVLDGTNNGTVVVDVTPGIEITPNSISSTLFVGETTIVSFDLDSNNETNLPTSANIIITDNATSSTSSWATTPAIGIQGINEMVFNTIGLVPGLYTATLTASGINGYDDVSIQVSLQVAELPNLVFNSNNFEFTLDSEEQLSESFELVTSNDSPLPQDLILTVIDAATSQPPTWLILNGANNGFSINTTGLSPGDYSASITASGSNVIESTTTISLTVLDSMPCARVAFETGGNINNSSTYGGGLFITNNSSGNVKITSVSIDLSTAVLPNIVFDPIGTAGDATAQCVTIVSQTGGDSNVGLTIPGNNGTSSDVDCVAPFSDPNGPGGYNVMTLNFNDFEAGETVDIAVDVDPRSIEGFDSAGNAGAISGTELIGSTVTVNYSDGSSATRQLYQVGNSVVNSENFFNPAFVQCDAPSISLEGIGDNGIVNETEQTASLIGPANASIEVLVYGTTLEDITTNMPTDLFEMNKIQSLQEYVGVLDASGQLNIPLNLTELSSKQVYYIVATVISNEDDCGQGACNISNVLKVKIDTEVPVIALTGDNPQVIELGSGYLELGAISNDGSPVIVDDSAYMDAIGSYEILYDATDGVNDAIQVVRIVNVVDTTKPVITLNGDNPQFIEFGDEYTELGATATDNSDDNVSSAIVIGGDIVETDIEGVYVVTYNVNDASGNAADEVVRIVNVIEGSGTANNLADADVNLALLPDALLSGTVSNGRGTPQAILYDPIKDDYVISTRYNEYGVLYNVNLGRPSADDGFKWQVDWSSTKRINYITFGGTYPNQPQPNTLWRISYRHNGSWIVIEEGRGGWIDSGIYEWGGASQFPIEADALRVQLYSDGNSDLISIHIRGRGGVSR</sequence>
<evidence type="ECO:0000256" key="2">
    <source>
        <dbReference type="ARBA" id="ARBA00009141"/>
    </source>
</evidence>
<dbReference type="STRING" id="440514.SAMN04488010_3915"/>
<dbReference type="EMBL" id="FOYX01000008">
    <property type="protein sequence ID" value="SFR93493.1"/>
    <property type="molecule type" value="Genomic_DNA"/>
</dbReference>
<dbReference type="GO" id="GO:0005509">
    <property type="term" value="F:calcium ion binding"/>
    <property type="evidence" value="ECO:0007669"/>
    <property type="project" value="InterPro"/>
</dbReference>
<dbReference type="Pfam" id="PF03422">
    <property type="entry name" value="CBM_6"/>
    <property type="match status" value="2"/>
</dbReference>
<dbReference type="Pfam" id="PF16403">
    <property type="entry name" value="Bact_surface_Ig-like"/>
    <property type="match status" value="5"/>
</dbReference>
<dbReference type="Gene3D" id="2.60.40.680">
    <property type="match status" value="2"/>
</dbReference>
<dbReference type="Proteomes" id="UP000199462">
    <property type="component" value="Unassembled WGS sequence"/>
</dbReference>
<dbReference type="RefSeq" id="WP_143099105.1">
    <property type="nucleotide sequence ID" value="NZ_FOYX01000008.1"/>
</dbReference>
<dbReference type="Pfam" id="PF18911">
    <property type="entry name" value="PKD_4"/>
    <property type="match status" value="1"/>
</dbReference>
<dbReference type="PROSITE" id="PS50093">
    <property type="entry name" value="PKD"/>
    <property type="match status" value="1"/>
</dbReference>
<dbReference type="Gene3D" id="2.60.40.10">
    <property type="entry name" value="Immunoglobulins"/>
    <property type="match status" value="7"/>
</dbReference>
<dbReference type="InterPro" id="IPR008965">
    <property type="entry name" value="CBM2/CBM3_carb-bd_dom_sf"/>
</dbReference>
<keyword evidence="6 10" id="KW-1133">Transmembrane helix</keyword>
<evidence type="ECO:0000259" key="11">
    <source>
        <dbReference type="PROSITE" id="PS50093"/>
    </source>
</evidence>
<dbReference type="InterPro" id="IPR005084">
    <property type="entry name" value="CBM6"/>
</dbReference>
<feature type="transmembrane region" description="Helical" evidence="10">
    <location>
        <begin position="32"/>
        <end position="49"/>
    </location>
</feature>
<dbReference type="InterPro" id="IPR015919">
    <property type="entry name" value="Cadherin-like_sf"/>
</dbReference>
<dbReference type="InterPro" id="IPR000601">
    <property type="entry name" value="PKD_dom"/>
</dbReference>
<dbReference type="Pfam" id="PF11721">
    <property type="entry name" value="Malectin"/>
    <property type="match status" value="2"/>
</dbReference>
<evidence type="ECO:0000256" key="9">
    <source>
        <dbReference type="ARBA" id="ARBA00023277"/>
    </source>
</evidence>
<dbReference type="InterPro" id="IPR021720">
    <property type="entry name" value="Malectin_dom"/>
</dbReference>
<organism evidence="13 14">
    <name type="scientific">Maribacter stanieri</name>
    <dbReference type="NCBI Taxonomy" id="440514"/>
    <lineage>
        <taxon>Bacteria</taxon>
        <taxon>Pseudomonadati</taxon>
        <taxon>Bacteroidota</taxon>
        <taxon>Flavobacteriia</taxon>
        <taxon>Flavobacteriales</taxon>
        <taxon>Flavobacteriaceae</taxon>
        <taxon>Maribacter</taxon>
    </lineage>
</organism>
<dbReference type="GO" id="GO:0016020">
    <property type="term" value="C:membrane"/>
    <property type="evidence" value="ECO:0007669"/>
    <property type="project" value="InterPro"/>
</dbReference>
<feature type="domain" description="CBM6" evidence="12">
    <location>
        <begin position="423"/>
        <end position="546"/>
    </location>
</feature>
<name>A0A1I6KQI5_9FLAO</name>
<keyword evidence="3 10" id="KW-0812">Transmembrane</keyword>
<dbReference type="Gene3D" id="2.60.120.260">
    <property type="entry name" value="Galactose-binding domain-like"/>
    <property type="match status" value="2"/>
</dbReference>
<keyword evidence="5" id="KW-0256">Endoplasmic reticulum</keyword>
<dbReference type="InterPro" id="IPR022409">
    <property type="entry name" value="PKD/Chitinase_dom"/>
</dbReference>
<evidence type="ECO:0000256" key="4">
    <source>
        <dbReference type="ARBA" id="ARBA00022729"/>
    </source>
</evidence>
<dbReference type="PROSITE" id="PS51175">
    <property type="entry name" value="CBM6"/>
    <property type="match status" value="2"/>
</dbReference>
<keyword evidence="14" id="KW-1185">Reference proteome</keyword>
<dbReference type="PANTHER" id="PTHR13460:SF0">
    <property type="entry name" value="MALECTIN"/>
    <property type="match status" value="1"/>
</dbReference>
<dbReference type="SUPFAM" id="SSF49785">
    <property type="entry name" value="Galactose-binding domain-like"/>
    <property type="match status" value="3"/>
</dbReference>
<gene>
    <name evidence="13" type="ORF">SAMN04488010_3915</name>
</gene>
<dbReference type="InterPro" id="IPR006584">
    <property type="entry name" value="Cellulose-bd_IV"/>
</dbReference>
<evidence type="ECO:0000256" key="5">
    <source>
        <dbReference type="ARBA" id="ARBA00022824"/>
    </source>
</evidence>
<dbReference type="GO" id="GO:0030246">
    <property type="term" value="F:carbohydrate binding"/>
    <property type="evidence" value="ECO:0007669"/>
    <property type="project" value="InterPro"/>
</dbReference>
<dbReference type="SUPFAM" id="SSF49384">
    <property type="entry name" value="Carbohydrate-binding domain"/>
    <property type="match status" value="2"/>
</dbReference>
<feature type="non-terminal residue" evidence="13">
    <location>
        <position position="3008"/>
    </location>
</feature>
<keyword evidence="7 10" id="KW-0472">Membrane</keyword>
<dbReference type="PANTHER" id="PTHR13460">
    <property type="match status" value="1"/>
</dbReference>
<evidence type="ECO:0000256" key="3">
    <source>
        <dbReference type="ARBA" id="ARBA00022692"/>
    </source>
</evidence>
<reference evidence="14" key="1">
    <citation type="submission" date="2016-10" db="EMBL/GenBank/DDBJ databases">
        <authorList>
            <person name="Varghese N."/>
            <person name="Submissions S."/>
        </authorList>
    </citation>
    <scope>NUCLEOTIDE SEQUENCE [LARGE SCALE GENOMIC DNA]</scope>
    <source>
        <strain evidence="14">DSM 19891</strain>
    </source>
</reference>
<keyword evidence="9" id="KW-0119">Carbohydrate metabolism</keyword>
<evidence type="ECO:0000256" key="10">
    <source>
        <dbReference type="SAM" id="Phobius"/>
    </source>
</evidence>
<dbReference type="SMART" id="SM00089">
    <property type="entry name" value="PKD"/>
    <property type="match status" value="2"/>
</dbReference>
<dbReference type="SMART" id="SM00606">
    <property type="entry name" value="CBD_IV"/>
    <property type="match status" value="2"/>
</dbReference>
<keyword evidence="8" id="KW-0325">Glycoprotein</keyword>
<accession>A0A1I6KQI5</accession>
<dbReference type="Pfam" id="PF05345">
    <property type="entry name" value="He_PIG"/>
    <property type="match status" value="2"/>
</dbReference>